<sequence length="1089" mass="121890">MPPIRFSTRDREDQIWEQNESTIRHLYQTERKTLKQVKEIMEIDHGFPVIPLSTYETKLRDVLGLRKKLKKADWTAIHQHYQDRQGKDTGIYLNGSRIPWEKAWKEIRRYGAQSMSKDQEATLPLGVDIRTPSPAGPSAFDPPQASLSTSLLQESCVEPLNEPIANSPFETAQLCQSHQYPGMSTNVLPENNINVSDGLKLASANYEFALNDIPWNTLKKRMVLAGHLTPQSDVDLHDIWKTASSSIPPPITHQQSTSSHPASNFDLYRFLAWAVHLVSNKMVNEEYSHKAHCPDICNILLNRIPKSILVGLFRINIPTVRATWEFLVYCAGTFAYRDSFNFLIRAGLQHTGWVVPRGASYLGFAACMGALDIVRDLLKAGARADGDIGIYEQSPLVEAAATGNLECMKLLLDKCDTNRVVRSKNGTTFELFARTLERGVFFVPLRQDHAYLPGSFHQLTGQGLHICIGFTNDIYIHAFAMLLEDSKILGAEIGLGDASFREPRLMKFYERRSTPMEWYPTILESIYYKNRDLFWKVIPYSTRRMECATRSGIWLSAKQGQNFLNEYLMSRPSATASDMTEFLELVLAEHFMMRNMIVDMKVVRGLIEFGVDPNRASFPKNINYFLCHLVHQACFISYRCPDDDFGGDTEEDPVENFIIVLKLLLHYGAVIDEEVLETGIQWGGLDTLLVLAQHGADVSNYGGAALSRAAYLDNYEAVSWLLNAGVDINATVRRENSQHCSVIAKAIVPRHHYLEWEDSLYSGSASCEMTEHLIERGANLKNHPEQPTMFYFLRDYLILARKDRDMVDKMELFLDLTSDVGDLLGPGCLLRSCLGSHLHLTEQEREQRLAIFELLLERGAPATDHCVLPSLIYYGGRHETIRKLIEDGMDINIYSRRLEGSIFTPLQAASHRGDNALVMELVLMGADINKLAAGTNGKTALQAACGLKLTTTEERTKKVELIQFLIERGADINAPAALNNGSTALQCAATVGDIEVALLLLDHGAKVNTLPATKKGGFCALDAAAHNGRLDMVKLLLNVGALSHHKGESGYQGAIDLAEAARHSVVADLIREHAENNMKLYGVNLAMTF</sequence>
<proteinExistence type="predicted"/>
<dbReference type="Proteomes" id="UP001497680">
    <property type="component" value="Unassembled WGS sequence"/>
</dbReference>
<reference evidence="1 2" key="1">
    <citation type="journal article" date="2022" name="New Phytol.">
        <title>Ecological generalism drives hyperdiversity of secondary metabolite gene clusters in xylarialean endophytes.</title>
        <authorList>
            <person name="Franco M.E.E."/>
            <person name="Wisecaver J.H."/>
            <person name="Arnold A.E."/>
            <person name="Ju Y.M."/>
            <person name="Slot J.C."/>
            <person name="Ahrendt S."/>
            <person name="Moore L.P."/>
            <person name="Eastman K.E."/>
            <person name="Scott K."/>
            <person name="Konkel Z."/>
            <person name="Mondo S.J."/>
            <person name="Kuo A."/>
            <person name="Hayes R.D."/>
            <person name="Haridas S."/>
            <person name="Andreopoulos B."/>
            <person name="Riley R."/>
            <person name="LaButti K."/>
            <person name="Pangilinan J."/>
            <person name="Lipzen A."/>
            <person name="Amirebrahimi M."/>
            <person name="Yan J."/>
            <person name="Adam C."/>
            <person name="Keymanesh K."/>
            <person name="Ng V."/>
            <person name="Louie K."/>
            <person name="Northen T."/>
            <person name="Drula E."/>
            <person name="Henrissat B."/>
            <person name="Hsieh H.M."/>
            <person name="Youens-Clark K."/>
            <person name="Lutzoni F."/>
            <person name="Miadlikowska J."/>
            <person name="Eastwood D.C."/>
            <person name="Hamelin R.C."/>
            <person name="Grigoriev I.V."/>
            <person name="U'Ren J.M."/>
        </authorList>
    </citation>
    <scope>NUCLEOTIDE SEQUENCE [LARGE SCALE GENOMIC DNA]</scope>
    <source>
        <strain evidence="1 2">ER1909</strain>
    </source>
</reference>
<accession>A0ACC0CL62</accession>
<name>A0ACC0CL62_9PEZI</name>
<keyword evidence="2" id="KW-1185">Reference proteome</keyword>
<comment type="caution">
    <text evidence="1">The sequence shown here is derived from an EMBL/GenBank/DDBJ whole genome shotgun (WGS) entry which is preliminary data.</text>
</comment>
<evidence type="ECO:0000313" key="2">
    <source>
        <dbReference type="Proteomes" id="UP001497680"/>
    </source>
</evidence>
<evidence type="ECO:0000313" key="1">
    <source>
        <dbReference type="EMBL" id="KAI6081196.1"/>
    </source>
</evidence>
<gene>
    <name evidence="1" type="ORF">F4821DRAFT_33972</name>
</gene>
<organism evidence="1 2">
    <name type="scientific">Hypoxylon rubiginosum</name>
    <dbReference type="NCBI Taxonomy" id="110542"/>
    <lineage>
        <taxon>Eukaryota</taxon>
        <taxon>Fungi</taxon>
        <taxon>Dikarya</taxon>
        <taxon>Ascomycota</taxon>
        <taxon>Pezizomycotina</taxon>
        <taxon>Sordariomycetes</taxon>
        <taxon>Xylariomycetidae</taxon>
        <taxon>Xylariales</taxon>
        <taxon>Hypoxylaceae</taxon>
        <taxon>Hypoxylon</taxon>
    </lineage>
</organism>
<protein>
    <submittedName>
        <fullName evidence="1">Ankyrin repeat-containing domain protein</fullName>
    </submittedName>
</protein>
<dbReference type="EMBL" id="MU394404">
    <property type="protein sequence ID" value="KAI6081196.1"/>
    <property type="molecule type" value="Genomic_DNA"/>
</dbReference>